<proteinExistence type="predicted"/>
<organism evidence="2 3">
    <name type="scientific">Oceanobacillus sojae</name>
    <dbReference type="NCBI Taxonomy" id="582851"/>
    <lineage>
        <taxon>Bacteria</taxon>
        <taxon>Bacillati</taxon>
        <taxon>Bacillota</taxon>
        <taxon>Bacilli</taxon>
        <taxon>Bacillales</taxon>
        <taxon>Bacillaceae</taxon>
        <taxon>Oceanobacillus</taxon>
    </lineage>
</organism>
<evidence type="ECO:0000313" key="2">
    <source>
        <dbReference type="EMBL" id="GEN85697.1"/>
    </source>
</evidence>
<accession>A0A511ZE18</accession>
<dbReference type="RefSeq" id="WP_147208182.1">
    <property type="nucleotide sequence ID" value="NZ_BJYM01000002.1"/>
</dbReference>
<reference evidence="2 3" key="1">
    <citation type="submission" date="2019-07" db="EMBL/GenBank/DDBJ databases">
        <title>Whole genome shotgun sequence of Oceanobacillus sojae NBRC 105379.</title>
        <authorList>
            <person name="Hosoyama A."/>
            <person name="Uohara A."/>
            <person name="Ohji S."/>
            <person name="Ichikawa N."/>
        </authorList>
    </citation>
    <scope>NUCLEOTIDE SEQUENCE [LARGE SCALE GENOMIC DNA]</scope>
    <source>
        <strain evidence="2 3">NBRC 105379</strain>
    </source>
</reference>
<gene>
    <name evidence="2" type="ORF">OSO01_04360</name>
</gene>
<sequence>MPNIWTHIFFAEDACNSLSFDIPDSPDRNALFLGAQGPDPFFYYRFWPWLSGQKAGHDIGNALHTKECGPFLLYLIEKANRQPDEVKAYVIGFITHHFLDRHTHPYIHYRAGYQGSKHQLLETIIDTKMALKHRQKEIWKHPVFEEIYLGEMLSPAILYLLDEAIRKVYPDLSFQTNTVQTAYQDMITAQKLFSDPSGLKNKLLKPFIRSYSHQPADEYVDYLNEGKTSWVHSATGELYEESFEELYTDALNDVVSVLPLAFDYWNEAEESIKKQLIRRIGNISYDTGTHLADHFTNRFSAPIV</sequence>
<keyword evidence="3" id="KW-1185">Reference proteome</keyword>
<dbReference type="InterPro" id="IPR029002">
    <property type="entry name" value="PLPC/GPLD1"/>
</dbReference>
<evidence type="ECO:0000259" key="1">
    <source>
        <dbReference type="Pfam" id="PF00882"/>
    </source>
</evidence>
<dbReference type="STRING" id="582851.GCA_900162665_02664"/>
<name>A0A511ZE18_9BACI</name>
<comment type="caution">
    <text evidence="2">The sequence shown here is derived from an EMBL/GenBank/DDBJ whole genome shotgun (WGS) entry which is preliminary data.</text>
</comment>
<dbReference type="AlphaFoldDB" id="A0A511ZE18"/>
<dbReference type="OrthoDB" id="9810528at2"/>
<evidence type="ECO:0000313" key="3">
    <source>
        <dbReference type="Proteomes" id="UP000321558"/>
    </source>
</evidence>
<protein>
    <recommendedName>
        <fullName evidence="1">Phospholipase C/D domain-containing protein</fullName>
    </recommendedName>
</protein>
<dbReference type="EMBL" id="BJYM01000002">
    <property type="protein sequence ID" value="GEN85697.1"/>
    <property type="molecule type" value="Genomic_DNA"/>
</dbReference>
<dbReference type="Pfam" id="PF00882">
    <property type="entry name" value="Zn_dep_PLPC"/>
    <property type="match status" value="1"/>
</dbReference>
<feature type="domain" description="Phospholipase C/D" evidence="1">
    <location>
        <begin position="6"/>
        <end position="131"/>
    </location>
</feature>
<dbReference type="Proteomes" id="UP000321558">
    <property type="component" value="Unassembled WGS sequence"/>
</dbReference>